<accession>A0A284VUV1</accession>
<organism evidence="2 3">
    <name type="scientific">Candidatus Methanoperedens nitratireducens</name>
    <dbReference type="NCBI Taxonomy" id="1392998"/>
    <lineage>
        <taxon>Archaea</taxon>
        <taxon>Methanobacteriati</taxon>
        <taxon>Methanobacteriota</taxon>
        <taxon>Stenosarchaea group</taxon>
        <taxon>Methanomicrobia</taxon>
        <taxon>Methanosarcinales</taxon>
        <taxon>ANME-2 cluster</taxon>
        <taxon>Candidatus Methanoperedentaceae</taxon>
        <taxon>Candidatus Methanoperedens</taxon>
    </lineage>
</organism>
<dbReference type="RefSeq" id="WP_257000121.1">
    <property type="nucleotide sequence ID" value="NZ_FZMP01000250.1"/>
</dbReference>
<dbReference type="InterPro" id="IPR005908">
    <property type="entry name" value="G1P_thy_trans_l"/>
</dbReference>
<dbReference type="AlphaFoldDB" id="A0A284VUV1"/>
<gene>
    <name evidence="2" type="primary">strD</name>
    <name evidence="2" type="ORF">MNV_990018</name>
</gene>
<reference evidence="3" key="1">
    <citation type="submission" date="2017-06" db="EMBL/GenBank/DDBJ databases">
        <authorList>
            <person name="Cremers G."/>
        </authorList>
    </citation>
    <scope>NUCLEOTIDE SEQUENCE [LARGE SCALE GENOMIC DNA]</scope>
</reference>
<dbReference type="Proteomes" id="UP000218615">
    <property type="component" value="Unassembled WGS sequence"/>
</dbReference>
<dbReference type="GO" id="GO:0008879">
    <property type="term" value="F:glucose-1-phosphate thymidylyltransferase activity"/>
    <property type="evidence" value="ECO:0007669"/>
    <property type="project" value="UniProtKB-EC"/>
</dbReference>
<dbReference type="Gene3D" id="3.90.550.10">
    <property type="entry name" value="Spore Coat Polysaccharide Biosynthesis Protein SpsA, Chain A"/>
    <property type="match status" value="1"/>
</dbReference>
<feature type="domain" description="Nucleotidyl transferase" evidence="1">
    <location>
        <begin position="16"/>
        <end position="250"/>
    </location>
</feature>
<dbReference type="NCBIfam" id="TIGR01208">
    <property type="entry name" value="rmlA_long"/>
    <property type="match status" value="1"/>
</dbReference>
<evidence type="ECO:0000259" key="1">
    <source>
        <dbReference type="Pfam" id="PF00483"/>
    </source>
</evidence>
<keyword evidence="2" id="KW-0808">Transferase</keyword>
<dbReference type="CDD" id="cd04189">
    <property type="entry name" value="G1P_TT_long"/>
    <property type="match status" value="1"/>
</dbReference>
<sequence length="366" mass="41005">MLKAITRKSTKIRKMKGLILSGGHGTRLRPITYSQQKQLIPIANKPILFYCIEDLINAGIKKIGIIVGPNKEQVMDTVRSINWDADIEFIYQEAPAGLAHAVKISKNFLGEDKFIMYLGDNILKGGITNFVKDFVNTEVEASLLLTRVDNPEQYGVALVDEQKKIIIKLLEKPKNPPSNLSIVGIYGLTPVIFRAIDNIKPSWRGELEITDALHWLIEENYRVRYDLVNGWWKDTGTPETILDANRLILDSIKIENKGTTENSELNGKVEVGEKTLIKESIINGPVIIGKECIISKSYIGPYTSIGDNCQLINTKVEDSVIMERTKIINTGKIVKSLIGKEVNIEKNDQSSDIKKFVIGDNSELKL</sequence>
<name>A0A284VUV1_9EURY</name>
<dbReference type="PANTHER" id="PTHR42883:SF2">
    <property type="entry name" value="THYMIDYLYLTRANSFERASE"/>
    <property type="match status" value="1"/>
</dbReference>
<keyword evidence="3" id="KW-1185">Reference proteome</keyword>
<dbReference type="PANTHER" id="PTHR42883">
    <property type="entry name" value="GLUCOSE-1-PHOSPHATE THYMIDYLTRANSFERASE"/>
    <property type="match status" value="1"/>
</dbReference>
<dbReference type="EMBL" id="FZMP01000250">
    <property type="protein sequence ID" value="SNQ62977.1"/>
    <property type="molecule type" value="Genomic_DNA"/>
</dbReference>
<dbReference type="EC" id="2.7.7.24" evidence="2"/>
<dbReference type="InterPro" id="IPR029044">
    <property type="entry name" value="Nucleotide-diphossugar_trans"/>
</dbReference>
<evidence type="ECO:0000313" key="2">
    <source>
        <dbReference type="EMBL" id="SNQ62977.1"/>
    </source>
</evidence>
<evidence type="ECO:0000313" key="3">
    <source>
        <dbReference type="Proteomes" id="UP000218615"/>
    </source>
</evidence>
<keyword evidence="2" id="KW-0548">Nucleotidyltransferase</keyword>
<protein>
    <submittedName>
        <fullName evidence="2">Glucose-1-phosphate thymidylyltransferase</fullName>
        <ecNumber evidence="2">2.7.7.24</ecNumber>
    </submittedName>
</protein>
<dbReference type="InterPro" id="IPR005835">
    <property type="entry name" value="NTP_transferase_dom"/>
</dbReference>
<dbReference type="Gene3D" id="2.160.10.10">
    <property type="entry name" value="Hexapeptide repeat proteins"/>
    <property type="match status" value="1"/>
</dbReference>
<dbReference type="Pfam" id="PF00483">
    <property type="entry name" value="NTP_transferase"/>
    <property type="match status" value="1"/>
</dbReference>
<proteinExistence type="predicted"/>
<dbReference type="SUPFAM" id="SSF53448">
    <property type="entry name" value="Nucleotide-diphospho-sugar transferases"/>
    <property type="match status" value="1"/>
</dbReference>